<proteinExistence type="predicted"/>
<name>A0A841E815_9ACTN</name>
<reference evidence="1 2" key="1">
    <citation type="submission" date="2020-08" db="EMBL/GenBank/DDBJ databases">
        <title>Sequencing the genomes of 1000 actinobacteria strains.</title>
        <authorList>
            <person name="Klenk H.-P."/>
        </authorList>
    </citation>
    <scope>NUCLEOTIDE SEQUENCE [LARGE SCALE GENOMIC DNA]</scope>
    <source>
        <strain evidence="1 2">DSM 44593</strain>
    </source>
</reference>
<accession>A0A841E815</accession>
<dbReference type="AlphaFoldDB" id="A0A841E815"/>
<keyword evidence="2" id="KW-1185">Reference proteome</keyword>
<comment type="caution">
    <text evidence="1">The sequence shown here is derived from an EMBL/GenBank/DDBJ whole genome shotgun (WGS) entry which is preliminary data.</text>
</comment>
<dbReference type="RefSeq" id="WP_184637304.1">
    <property type="nucleotide sequence ID" value="NZ_BAABKT010000012.1"/>
</dbReference>
<protein>
    <submittedName>
        <fullName evidence="1">Uncharacterized protein</fullName>
    </submittedName>
</protein>
<dbReference type="Proteomes" id="UP000578077">
    <property type="component" value="Unassembled WGS sequence"/>
</dbReference>
<organism evidence="1 2">
    <name type="scientific">Streptomonospora salina</name>
    <dbReference type="NCBI Taxonomy" id="104205"/>
    <lineage>
        <taxon>Bacteria</taxon>
        <taxon>Bacillati</taxon>
        <taxon>Actinomycetota</taxon>
        <taxon>Actinomycetes</taxon>
        <taxon>Streptosporangiales</taxon>
        <taxon>Nocardiopsidaceae</taxon>
        <taxon>Streptomonospora</taxon>
    </lineage>
</organism>
<sequence>MWEVAVEASREANADPPRLERYAAGDAAELMRQGLEGIDTPLEGEPRHDIEVLSAEEDVVEIRDCQDGSRWVAEGEPPSGEKNIRIDATITRDALSWQVTDMRNWGPDTC</sequence>
<gene>
    <name evidence="1" type="ORF">HNR25_003848</name>
</gene>
<evidence type="ECO:0000313" key="2">
    <source>
        <dbReference type="Proteomes" id="UP000578077"/>
    </source>
</evidence>
<dbReference type="EMBL" id="JACHLY010000001">
    <property type="protein sequence ID" value="MBB6000097.1"/>
    <property type="molecule type" value="Genomic_DNA"/>
</dbReference>
<evidence type="ECO:0000313" key="1">
    <source>
        <dbReference type="EMBL" id="MBB6000097.1"/>
    </source>
</evidence>